<dbReference type="EMBL" id="SPHZ02000002">
    <property type="protein sequence ID" value="KAF0930232.1"/>
    <property type="molecule type" value="Genomic_DNA"/>
</dbReference>
<organism evidence="1 2">
    <name type="scientific">Oryza meyeriana var. granulata</name>
    <dbReference type="NCBI Taxonomy" id="110450"/>
    <lineage>
        <taxon>Eukaryota</taxon>
        <taxon>Viridiplantae</taxon>
        <taxon>Streptophyta</taxon>
        <taxon>Embryophyta</taxon>
        <taxon>Tracheophyta</taxon>
        <taxon>Spermatophyta</taxon>
        <taxon>Magnoliopsida</taxon>
        <taxon>Liliopsida</taxon>
        <taxon>Poales</taxon>
        <taxon>Poaceae</taxon>
        <taxon>BOP clade</taxon>
        <taxon>Oryzoideae</taxon>
        <taxon>Oryzeae</taxon>
        <taxon>Oryzinae</taxon>
        <taxon>Oryza</taxon>
        <taxon>Oryza meyeriana</taxon>
    </lineage>
</organism>
<gene>
    <name evidence="1" type="ORF">E2562_030876</name>
</gene>
<accession>A0A6G1F088</accession>
<comment type="caution">
    <text evidence="1">The sequence shown here is derived from an EMBL/GenBank/DDBJ whole genome shotgun (WGS) entry which is preliminary data.</text>
</comment>
<dbReference type="OrthoDB" id="693357at2759"/>
<proteinExistence type="predicted"/>
<dbReference type="AlphaFoldDB" id="A0A6G1F088"/>
<protein>
    <submittedName>
        <fullName evidence="1">Uncharacterized protein</fullName>
    </submittedName>
</protein>
<keyword evidence="2" id="KW-1185">Reference proteome</keyword>
<sequence>MHRYVEAEQVAAGWPSWLSAVAAEAVHGWVPLKAENFEKLDKGSTPSKQLALLPLLLTSKKLTNSARRPWRRRLEADRAGDIIMFTLLGAFKHKLICGLRVLEWQ</sequence>
<dbReference type="Proteomes" id="UP000479710">
    <property type="component" value="Unassembled WGS sequence"/>
</dbReference>
<evidence type="ECO:0000313" key="1">
    <source>
        <dbReference type="EMBL" id="KAF0930232.1"/>
    </source>
</evidence>
<reference evidence="1 2" key="1">
    <citation type="submission" date="2019-11" db="EMBL/GenBank/DDBJ databases">
        <title>Whole genome sequence of Oryza granulata.</title>
        <authorList>
            <person name="Li W."/>
        </authorList>
    </citation>
    <scope>NUCLEOTIDE SEQUENCE [LARGE SCALE GENOMIC DNA]</scope>
    <source>
        <strain evidence="2">cv. Menghai</strain>
        <tissue evidence="1">Leaf</tissue>
    </source>
</reference>
<evidence type="ECO:0000313" key="2">
    <source>
        <dbReference type="Proteomes" id="UP000479710"/>
    </source>
</evidence>
<name>A0A6G1F088_9ORYZ</name>